<dbReference type="PROSITE" id="PS51186">
    <property type="entry name" value="GNAT"/>
    <property type="match status" value="1"/>
</dbReference>
<dbReference type="EMBL" id="CAJNOC010000830">
    <property type="protein sequence ID" value="CAF0807770.1"/>
    <property type="molecule type" value="Genomic_DNA"/>
</dbReference>
<feature type="domain" description="N-acetyltransferase" evidence="1">
    <location>
        <begin position="352"/>
        <end position="506"/>
    </location>
</feature>
<dbReference type="Gene3D" id="3.40.630.30">
    <property type="match status" value="1"/>
</dbReference>
<evidence type="ECO:0000313" key="2">
    <source>
        <dbReference type="EMBL" id="CAF0807770.1"/>
    </source>
</evidence>
<dbReference type="GO" id="GO:0016747">
    <property type="term" value="F:acyltransferase activity, transferring groups other than amino-acyl groups"/>
    <property type="evidence" value="ECO:0007669"/>
    <property type="project" value="InterPro"/>
</dbReference>
<proteinExistence type="predicted"/>
<organism evidence="2 3">
    <name type="scientific">Brachionus calyciflorus</name>
    <dbReference type="NCBI Taxonomy" id="104777"/>
    <lineage>
        <taxon>Eukaryota</taxon>
        <taxon>Metazoa</taxon>
        <taxon>Spiralia</taxon>
        <taxon>Gnathifera</taxon>
        <taxon>Rotifera</taxon>
        <taxon>Eurotatoria</taxon>
        <taxon>Monogononta</taxon>
        <taxon>Pseudotrocha</taxon>
        <taxon>Ploima</taxon>
        <taxon>Brachionidae</taxon>
        <taxon>Brachionus</taxon>
    </lineage>
</organism>
<keyword evidence="3" id="KW-1185">Reference proteome</keyword>
<name>A0A813TA11_9BILA</name>
<sequence>MSTFIKEEPLELDEYNDINTNSNQIISNENETYIDKKFESELHYLQSMSNNILGNSNLSMELLEDIEMFEKLPNIEPLIHKQNEISISDIVSKINLNKIHVEKPVKQNENSKKIENQNDFLKQQKELIALEKKKILHSLIEKENSHMDSKINKYESMNLDEEEKLLKKLNKYLENKSVQDSQLARLRAKLNIRKLKRKNHVKIFDIDSYVNELIDQEKASLLNLVKQNKIKPELNHNFMDINNYELDSDIIFESASLQTSDNLEIIEVSRVLDRFKSKKTKFHHHEITMYDVQPRIGLVEARNDDIKCLISPYTNQVLKPYVWKDYFSLPPKLKINKEIIEKFDNKFEHGSIDYVHLRPEHVIPINFMCRQHFWTGIDISECLEYPDYSIVALYKKLIIGFAFLVPEPSHKEAYLSFILVHPDWRNVKSQDKDKNVSVAQYMLYYLIQKCSDCDILLHVSVNSPVVVFYQKFGFEICEFIKNFYDKYYSDEQNLSKDAFLMRLAKN</sequence>
<gene>
    <name evidence="2" type="ORF">OXX778_LOCUS6810</name>
</gene>
<evidence type="ECO:0000313" key="3">
    <source>
        <dbReference type="Proteomes" id="UP000663879"/>
    </source>
</evidence>
<dbReference type="AlphaFoldDB" id="A0A813TA11"/>
<dbReference type="OrthoDB" id="10070375at2759"/>
<accession>A0A813TA11</accession>
<dbReference type="InterPro" id="IPR000182">
    <property type="entry name" value="GNAT_dom"/>
</dbReference>
<dbReference type="SUPFAM" id="SSF55729">
    <property type="entry name" value="Acyl-CoA N-acyltransferases (Nat)"/>
    <property type="match status" value="1"/>
</dbReference>
<comment type="caution">
    <text evidence="2">The sequence shown here is derived from an EMBL/GenBank/DDBJ whole genome shotgun (WGS) entry which is preliminary data.</text>
</comment>
<dbReference type="CDD" id="cd04301">
    <property type="entry name" value="NAT_SF"/>
    <property type="match status" value="1"/>
</dbReference>
<reference evidence="2" key="1">
    <citation type="submission" date="2021-02" db="EMBL/GenBank/DDBJ databases">
        <authorList>
            <person name="Nowell W R."/>
        </authorList>
    </citation>
    <scope>NUCLEOTIDE SEQUENCE</scope>
    <source>
        <strain evidence="2">Ploen Becks lab</strain>
    </source>
</reference>
<evidence type="ECO:0000259" key="1">
    <source>
        <dbReference type="PROSITE" id="PS51186"/>
    </source>
</evidence>
<protein>
    <recommendedName>
        <fullName evidence="1">N-acetyltransferase domain-containing protein</fullName>
    </recommendedName>
</protein>
<dbReference type="InterPro" id="IPR016181">
    <property type="entry name" value="Acyl_CoA_acyltransferase"/>
</dbReference>
<dbReference type="Proteomes" id="UP000663879">
    <property type="component" value="Unassembled WGS sequence"/>
</dbReference>